<name>A0A126ZWT3_9MICC</name>
<protein>
    <submittedName>
        <fullName evidence="1">Uncharacterized protein</fullName>
    </submittedName>
</protein>
<evidence type="ECO:0000313" key="1">
    <source>
        <dbReference type="EMBL" id="AMM31638.1"/>
    </source>
</evidence>
<dbReference type="AlphaFoldDB" id="A0A126ZWT3"/>
<dbReference type="KEGG" id="satk:SA2016_0953"/>
<dbReference type="EMBL" id="CP014518">
    <property type="protein sequence ID" value="AMM31638.1"/>
    <property type="molecule type" value="Genomic_DNA"/>
</dbReference>
<sequence length="74" mass="8287">MVDRRLEGFARDDLGAEESELEDCSPELALQPRLAEMRVLVCDPDEFVGVFLQGRGDRLQPACTGLRGTPRARR</sequence>
<organism evidence="1 2">
    <name type="scientific">Sinomonas atrocyanea</name>
    <dbReference type="NCBI Taxonomy" id="37927"/>
    <lineage>
        <taxon>Bacteria</taxon>
        <taxon>Bacillati</taxon>
        <taxon>Actinomycetota</taxon>
        <taxon>Actinomycetes</taxon>
        <taxon>Micrococcales</taxon>
        <taxon>Micrococcaceae</taxon>
        <taxon>Sinomonas</taxon>
    </lineage>
</organism>
<dbReference type="Proteomes" id="UP000070134">
    <property type="component" value="Chromosome"/>
</dbReference>
<reference evidence="1 2" key="1">
    <citation type="submission" date="2016-02" db="EMBL/GenBank/DDBJ databases">
        <title>Complete genome of Sinomonas atrocyanea KCTC 3377.</title>
        <authorList>
            <person name="Kim K.M."/>
        </authorList>
    </citation>
    <scope>NUCLEOTIDE SEQUENCE [LARGE SCALE GENOMIC DNA]</scope>
    <source>
        <strain evidence="1 2">KCTC 3377</strain>
    </source>
</reference>
<accession>A0A126ZWT3</accession>
<evidence type="ECO:0000313" key="2">
    <source>
        <dbReference type="Proteomes" id="UP000070134"/>
    </source>
</evidence>
<keyword evidence="2" id="KW-1185">Reference proteome</keyword>
<gene>
    <name evidence="1" type="ORF">SA2016_0953</name>
</gene>
<proteinExistence type="predicted"/>